<evidence type="ECO:0000313" key="2">
    <source>
        <dbReference type="EMBL" id="SPT54207.1"/>
    </source>
</evidence>
<organism evidence="2 3">
    <name type="scientific">Actinomyces bovis</name>
    <dbReference type="NCBI Taxonomy" id="1658"/>
    <lineage>
        <taxon>Bacteria</taxon>
        <taxon>Bacillati</taxon>
        <taxon>Actinomycetota</taxon>
        <taxon>Actinomycetes</taxon>
        <taxon>Actinomycetales</taxon>
        <taxon>Actinomycetaceae</taxon>
        <taxon>Actinomyces</taxon>
    </lineage>
</organism>
<sequence length="73" mass="7760">MANYGNGNSKLRDALKARPVELVIMIVSVLLGLVFMVVGLPPVGGVCFLIAFICALTIVVKTVSEKRDEGSIL</sequence>
<keyword evidence="1" id="KW-0472">Membrane</keyword>
<feature type="transmembrane region" description="Helical" evidence="1">
    <location>
        <begin position="43"/>
        <end position="63"/>
    </location>
</feature>
<evidence type="ECO:0000313" key="3">
    <source>
        <dbReference type="Proteomes" id="UP000250006"/>
    </source>
</evidence>
<feature type="transmembrane region" description="Helical" evidence="1">
    <location>
        <begin position="20"/>
        <end position="37"/>
    </location>
</feature>
<reference evidence="2 3" key="1">
    <citation type="submission" date="2018-06" db="EMBL/GenBank/DDBJ databases">
        <authorList>
            <consortium name="Pathogen Informatics"/>
            <person name="Doyle S."/>
        </authorList>
    </citation>
    <scope>NUCLEOTIDE SEQUENCE [LARGE SCALE GENOMIC DNA]</scope>
    <source>
        <strain evidence="2 3">NCTC11535</strain>
    </source>
</reference>
<keyword evidence="1" id="KW-0812">Transmembrane</keyword>
<proteinExistence type="predicted"/>
<dbReference type="EMBL" id="UAPQ01000010">
    <property type="protein sequence ID" value="SPT54207.1"/>
    <property type="molecule type" value="Genomic_DNA"/>
</dbReference>
<name>A0ABY1VS25_9ACTO</name>
<accession>A0ABY1VS25</accession>
<keyword evidence="1" id="KW-1133">Transmembrane helix</keyword>
<evidence type="ECO:0000256" key="1">
    <source>
        <dbReference type="SAM" id="Phobius"/>
    </source>
</evidence>
<comment type="caution">
    <text evidence="2">The sequence shown here is derived from an EMBL/GenBank/DDBJ whole genome shotgun (WGS) entry which is preliminary data.</text>
</comment>
<gene>
    <name evidence="2" type="ORF">NCTC11535_01917</name>
</gene>
<protein>
    <submittedName>
        <fullName evidence="2">Uncharacterized protein</fullName>
    </submittedName>
</protein>
<dbReference type="Proteomes" id="UP000250006">
    <property type="component" value="Unassembled WGS sequence"/>
</dbReference>
<keyword evidence="3" id="KW-1185">Reference proteome</keyword>